<comment type="caution">
    <text evidence="2">The sequence shown here is derived from an EMBL/GenBank/DDBJ whole genome shotgun (WGS) entry which is preliminary data.</text>
</comment>
<keyword evidence="3" id="KW-1185">Reference proteome</keyword>
<reference evidence="2" key="2">
    <citation type="submission" date="2023-01" db="EMBL/GenBank/DDBJ databases">
        <authorList>
            <person name="Sun Q."/>
            <person name="Evtushenko L."/>
        </authorList>
    </citation>
    <scope>NUCLEOTIDE SEQUENCE</scope>
    <source>
        <strain evidence="2">VKM B-2789</strain>
    </source>
</reference>
<sequence>MSQESRFVAVVTNDGSTDTYVFHGAVTLDDVFKQINERRVMYKVSGFSIHRDEMLNPPFHSRKDPFVRQQESSAEAEG</sequence>
<accession>A0A9W6JY23</accession>
<feature type="region of interest" description="Disordered" evidence="1">
    <location>
        <begin position="54"/>
        <end position="78"/>
    </location>
</feature>
<evidence type="ECO:0000313" key="3">
    <source>
        <dbReference type="Proteomes" id="UP001143330"/>
    </source>
</evidence>
<dbReference type="EMBL" id="BSFM01000014">
    <property type="protein sequence ID" value="GLK84666.1"/>
    <property type="molecule type" value="Genomic_DNA"/>
</dbReference>
<dbReference type="RefSeq" id="WP_213364538.1">
    <property type="nucleotide sequence ID" value="NZ_BSFM01000014.1"/>
</dbReference>
<feature type="compositionally biased region" description="Polar residues" evidence="1">
    <location>
        <begin position="69"/>
        <end position="78"/>
    </location>
</feature>
<proteinExistence type="predicted"/>
<gene>
    <name evidence="2" type="ORF">GCM10017653_27360</name>
</gene>
<organism evidence="2 3">
    <name type="scientific">Ancylobacter defluvii</name>
    <dbReference type="NCBI Taxonomy" id="1282440"/>
    <lineage>
        <taxon>Bacteria</taxon>
        <taxon>Pseudomonadati</taxon>
        <taxon>Pseudomonadota</taxon>
        <taxon>Alphaproteobacteria</taxon>
        <taxon>Hyphomicrobiales</taxon>
        <taxon>Xanthobacteraceae</taxon>
        <taxon>Ancylobacter</taxon>
    </lineage>
</organism>
<evidence type="ECO:0000313" key="2">
    <source>
        <dbReference type="EMBL" id="GLK84666.1"/>
    </source>
</evidence>
<dbReference type="AlphaFoldDB" id="A0A9W6JY23"/>
<name>A0A9W6JY23_9HYPH</name>
<protein>
    <submittedName>
        <fullName evidence="2">Uncharacterized protein</fullName>
    </submittedName>
</protein>
<evidence type="ECO:0000256" key="1">
    <source>
        <dbReference type="SAM" id="MobiDB-lite"/>
    </source>
</evidence>
<dbReference type="Proteomes" id="UP001143330">
    <property type="component" value="Unassembled WGS sequence"/>
</dbReference>
<reference evidence="2" key="1">
    <citation type="journal article" date="2014" name="Int. J. Syst. Evol. Microbiol.">
        <title>Complete genome sequence of Corynebacterium casei LMG S-19264T (=DSM 44701T), isolated from a smear-ripened cheese.</title>
        <authorList>
            <consortium name="US DOE Joint Genome Institute (JGI-PGF)"/>
            <person name="Walter F."/>
            <person name="Albersmeier A."/>
            <person name="Kalinowski J."/>
            <person name="Ruckert C."/>
        </authorList>
    </citation>
    <scope>NUCLEOTIDE SEQUENCE</scope>
    <source>
        <strain evidence="2">VKM B-2789</strain>
    </source>
</reference>